<evidence type="ECO:0000259" key="3">
    <source>
        <dbReference type="PROSITE" id="PS50158"/>
    </source>
</evidence>
<dbReference type="InterPro" id="IPR036871">
    <property type="entry name" value="PX_dom_sf"/>
</dbReference>
<gene>
    <name evidence="5" type="ORF">OS493_024686</name>
</gene>
<dbReference type="InterPro" id="IPR001660">
    <property type="entry name" value="SAM"/>
</dbReference>
<dbReference type="InterPro" id="IPR058599">
    <property type="entry name" value="PHAT_Smg/ZCCHC2-like"/>
</dbReference>
<keyword evidence="1" id="KW-0863">Zinc-finger</keyword>
<feature type="compositionally biased region" description="Low complexity" evidence="2">
    <location>
        <begin position="560"/>
        <end position="573"/>
    </location>
</feature>
<dbReference type="SMART" id="SM00312">
    <property type="entry name" value="PX"/>
    <property type="match status" value="1"/>
</dbReference>
<dbReference type="Gene3D" id="3.30.1520.10">
    <property type="entry name" value="Phox-like domain"/>
    <property type="match status" value="1"/>
</dbReference>
<feature type="region of interest" description="Disordered" evidence="2">
    <location>
        <begin position="354"/>
        <end position="473"/>
    </location>
</feature>
<comment type="caution">
    <text evidence="5">The sequence shown here is derived from an EMBL/GenBank/DDBJ whole genome shotgun (WGS) entry which is preliminary data.</text>
</comment>
<evidence type="ECO:0000313" key="6">
    <source>
        <dbReference type="Proteomes" id="UP001163046"/>
    </source>
</evidence>
<organism evidence="5 6">
    <name type="scientific">Desmophyllum pertusum</name>
    <dbReference type="NCBI Taxonomy" id="174260"/>
    <lineage>
        <taxon>Eukaryota</taxon>
        <taxon>Metazoa</taxon>
        <taxon>Cnidaria</taxon>
        <taxon>Anthozoa</taxon>
        <taxon>Hexacorallia</taxon>
        <taxon>Scleractinia</taxon>
        <taxon>Caryophylliina</taxon>
        <taxon>Caryophylliidae</taxon>
        <taxon>Desmophyllum</taxon>
    </lineage>
</organism>
<dbReference type="PROSITE" id="PS50158">
    <property type="entry name" value="ZF_CCHC"/>
    <property type="match status" value="1"/>
</dbReference>
<dbReference type="EMBL" id="MU825892">
    <property type="protein sequence ID" value="KAJ7383993.1"/>
    <property type="molecule type" value="Genomic_DNA"/>
</dbReference>
<keyword evidence="1" id="KW-0479">Metal-binding</keyword>
<dbReference type="InterPro" id="IPR042344">
    <property type="entry name" value="ZCCHC14"/>
</dbReference>
<feature type="compositionally biased region" description="Basic and acidic residues" evidence="2">
    <location>
        <begin position="454"/>
        <end position="470"/>
    </location>
</feature>
<dbReference type="SMART" id="SM00454">
    <property type="entry name" value="SAM"/>
    <property type="match status" value="1"/>
</dbReference>
<evidence type="ECO:0008006" key="7">
    <source>
        <dbReference type="Google" id="ProtNLM"/>
    </source>
</evidence>
<evidence type="ECO:0000256" key="2">
    <source>
        <dbReference type="SAM" id="MobiDB-lite"/>
    </source>
</evidence>
<dbReference type="Proteomes" id="UP001163046">
    <property type="component" value="Unassembled WGS sequence"/>
</dbReference>
<dbReference type="PANTHER" id="PTHR16195">
    <property type="entry name" value="ZINC FINGER CCHC DOMAIN CONTAINING PROTEIN"/>
    <property type="match status" value="1"/>
</dbReference>
<dbReference type="Gene3D" id="1.10.150.50">
    <property type="entry name" value="Transcription Factor, Ets-1"/>
    <property type="match status" value="1"/>
</dbReference>
<keyword evidence="6" id="KW-1185">Reference proteome</keyword>
<name>A0A9W9ZNB6_9CNID</name>
<feature type="domain" description="CCHC-type" evidence="3">
    <location>
        <begin position="750"/>
        <end position="763"/>
    </location>
</feature>
<dbReference type="GO" id="GO:0035091">
    <property type="term" value="F:phosphatidylinositol binding"/>
    <property type="evidence" value="ECO:0007669"/>
    <property type="project" value="InterPro"/>
</dbReference>
<dbReference type="Pfam" id="PF26034">
    <property type="entry name" value="PHAT_SMAUG"/>
    <property type="match status" value="1"/>
</dbReference>
<feature type="region of interest" description="Disordered" evidence="2">
    <location>
        <begin position="548"/>
        <end position="573"/>
    </location>
</feature>
<feature type="compositionally biased region" description="Polar residues" evidence="2">
    <location>
        <begin position="408"/>
        <end position="426"/>
    </location>
</feature>
<dbReference type="GO" id="GO:0003676">
    <property type="term" value="F:nucleic acid binding"/>
    <property type="evidence" value="ECO:0007669"/>
    <property type="project" value="InterPro"/>
</dbReference>
<proteinExistence type="predicted"/>
<dbReference type="SUPFAM" id="SSF47769">
    <property type="entry name" value="SAM/Pointed domain"/>
    <property type="match status" value="1"/>
</dbReference>
<sequence length="787" mass="87585">MIQKETVISWFKGLSADDRIDLMCNLLDCCLPWEIRFLSTFLEGQVHRDYPAFRQPESTANNPTDLSCLSCLHDVHVRRRLCVSLALLHSSNRQAAAVMFGILNDYRPSTLVEGEFFTDLALLMTMSAHHPAFSFHQKHTLRAKLKLLRQSVNHTSDLSSETVSESSSGSWTFSVDQDISAKTHDELFYVEQQSKECVEEKATAIKEVQKVATVDIPHIKEKSPRVYVKEIKVQAMEKIKEKKSRHDLRKRDDHRYVLQVSWCDDSTETIHRTYEEMFDFQCKLRKMYPNKVDANGNPWKLPFLPGRIRIFNKPEQKGEKTPIPDITDYTRLFSSLPKFVRGCDHVVKFFQSDKRTRKKSDSMKAKVAAKRDEQSDKNKQITPHKIAEAVREQSLGGKDNTKHADVTNAKTQQQNKVASTEENSSKNNKKCTDQKSVDIDENGNEVLLPAENPTDVHTESKESFPSDKQGKNGFLTFAPSKAVSILPSSSSSPSGALLSTSQASLPFKPSFPTSLPNNMLHMFTANGVHSSVPTSLTSLHLTLPSSPIASYPSPSPSPSGSPITSPASSPSFPRRSCSGNVNWTFRPCSHAMTVSDWLRNLRLHKYSDVFKGKTFDEILKLSDKDFEKLGLTAGARRKLQVNLEVLRTSGCFTSNGLTIVDILPASDLSPFTTLNTAHSKGILMPSSFPISTVHPSLGYSSDSEFLRSVSESDSASDCGSDALSEPGTQTGCSSVYPRKFPVLNGCRLSCYNCGSLGHVGGQCMAPNLDKKPATYGSHFRYDGQLEC</sequence>
<feature type="compositionally biased region" description="Basic and acidic residues" evidence="2">
    <location>
        <begin position="354"/>
        <end position="391"/>
    </location>
</feature>
<dbReference type="InterPro" id="IPR001683">
    <property type="entry name" value="PX_dom"/>
</dbReference>
<dbReference type="OrthoDB" id="6361509at2759"/>
<dbReference type="Pfam" id="PF00787">
    <property type="entry name" value="PX"/>
    <property type="match status" value="1"/>
</dbReference>
<evidence type="ECO:0000313" key="5">
    <source>
        <dbReference type="EMBL" id="KAJ7383993.1"/>
    </source>
</evidence>
<dbReference type="AlphaFoldDB" id="A0A9W9ZNB6"/>
<accession>A0A9W9ZNB6</accession>
<dbReference type="InterPro" id="IPR013761">
    <property type="entry name" value="SAM/pointed_sf"/>
</dbReference>
<feature type="domain" description="PX" evidence="4">
    <location>
        <begin position="234"/>
        <end position="357"/>
    </location>
</feature>
<dbReference type="SUPFAM" id="SSF64268">
    <property type="entry name" value="PX domain"/>
    <property type="match status" value="1"/>
</dbReference>
<dbReference type="PANTHER" id="PTHR16195:SF16">
    <property type="entry name" value="ZINC FINGER CCHC DOMAIN-CONTAINING PROTEIN 14"/>
    <property type="match status" value="1"/>
</dbReference>
<dbReference type="Pfam" id="PF00536">
    <property type="entry name" value="SAM_1"/>
    <property type="match status" value="1"/>
</dbReference>
<dbReference type="InterPro" id="IPR001878">
    <property type="entry name" value="Znf_CCHC"/>
</dbReference>
<dbReference type="PROSITE" id="PS50195">
    <property type="entry name" value="PX"/>
    <property type="match status" value="1"/>
</dbReference>
<protein>
    <recommendedName>
        <fullName evidence="7">CCHC-type domain-containing protein</fullName>
    </recommendedName>
</protein>
<dbReference type="GO" id="GO:0008270">
    <property type="term" value="F:zinc ion binding"/>
    <property type="evidence" value="ECO:0007669"/>
    <property type="project" value="UniProtKB-KW"/>
</dbReference>
<dbReference type="InterPro" id="IPR057327">
    <property type="entry name" value="Vts1_dom"/>
</dbReference>
<evidence type="ECO:0000256" key="1">
    <source>
        <dbReference type="PROSITE-ProRule" id="PRU00047"/>
    </source>
</evidence>
<evidence type="ECO:0000259" key="4">
    <source>
        <dbReference type="PROSITE" id="PS50195"/>
    </source>
</evidence>
<reference evidence="5" key="1">
    <citation type="submission" date="2023-01" db="EMBL/GenBank/DDBJ databases">
        <title>Genome assembly of the deep-sea coral Lophelia pertusa.</title>
        <authorList>
            <person name="Herrera S."/>
            <person name="Cordes E."/>
        </authorList>
    </citation>
    <scope>NUCLEOTIDE SEQUENCE</scope>
    <source>
        <strain evidence="5">USNM1676648</strain>
        <tissue evidence="5">Polyp</tissue>
    </source>
</reference>
<keyword evidence="1" id="KW-0862">Zinc</keyword>
<dbReference type="Pfam" id="PF25479">
    <property type="entry name" value="Vts1"/>
    <property type="match status" value="1"/>
</dbReference>